<evidence type="ECO:0000313" key="1">
    <source>
        <dbReference type="EMBL" id="OWR45645.1"/>
    </source>
</evidence>
<name>A0A212EVW9_DANPL</name>
<comment type="caution">
    <text evidence="1">The sequence shown here is derived from an EMBL/GenBank/DDBJ whole genome shotgun (WGS) entry which is preliminary data.</text>
</comment>
<protein>
    <submittedName>
        <fullName evidence="1">Uncharacterized protein</fullName>
    </submittedName>
</protein>
<proteinExistence type="predicted"/>
<dbReference type="AlphaFoldDB" id="A0A212EVW9"/>
<sequence>MPRRNWKQSARSFLIIYEYFGFETSGDPPFVLPLTCASSDKNGLVQYLPRDVCDDVKIIRKNIKSYLFWSLPIRGVPPPTIPDSPLLAAVKAVESRHRRMSDVKISRVFYSRCREFVETVFIGVICIREVKLDLLPE</sequence>
<accession>A0A212EVW9</accession>
<keyword evidence="2" id="KW-1185">Reference proteome</keyword>
<dbReference type="Proteomes" id="UP000007151">
    <property type="component" value="Unassembled WGS sequence"/>
</dbReference>
<dbReference type="EMBL" id="AGBW02012107">
    <property type="protein sequence ID" value="OWR45645.1"/>
    <property type="molecule type" value="Genomic_DNA"/>
</dbReference>
<reference evidence="1 2" key="1">
    <citation type="journal article" date="2011" name="Cell">
        <title>The monarch butterfly genome yields insights into long-distance migration.</title>
        <authorList>
            <person name="Zhan S."/>
            <person name="Merlin C."/>
            <person name="Boore J.L."/>
            <person name="Reppert S.M."/>
        </authorList>
    </citation>
    <scope>NUCLEOTIDE SEQUENCE [LARGE SCALE GENOMIC DNA]</scope>
    <source>
        <strain evidence="1">F-2</strain>
    </source>
</reference>
<gene>
    <name evidence="1" type="ORF">KGM_210086</name>
</gene>
<evidence type="ECO:0000313" key="2">
    <source>
        <dbReference type="Proteomes" id="UP000007151"/>
    </source>
</evidence>
<organism evidence="1 2">
    <name type="scientific">Danaus plexippus plexippus</name>
    <dbReference type="NCBI Taxonomy" id="278856"/>
    <lineage>
        <taxon>Eukaryota</taxon>
        <taxon>Metazoa</taxon>
        <taxon>Ecdysozoa</taxon>
        <taxon>Arthropoda</taxon>
        <taxon>Hexapoda</taxon>
        <taxon>Insecta</taxon>
        <taxon>Pterygota</taxon>
        <taxon>Neoptera</taxon>
        <taxon>Endopterygota</taxon>
        <taxon>Lepidoptera</taxon>
        <taxon>Glossata</taxon>
        <taxon>Ditrysia</taxon>
        <taxon>Papilionoidea</taxon>
        <taxon>Nymphalidae</taxon>
        <taxon>Danainae</taxon>
        <taxon>Danaini</taxon>
        <taxon>Danaina</taxon>
        <taxon>Danaus</taxon>
        <taxon>Danaus</taxon>
    </lineage>
</organism>
<dbReference type="KEGG" id="dpl:KGM_210086"/>
<dbReference type="InParanoid" id="A0A212EVW9"/>